<evidence type="ECO:0000256" key="6">
    <source>
        <dbReference type="ARBA" id="ARBA00023136"/>
    </source>
</evidence>
<evidence type="ECO:0000256" key="2">
    <source>
        <dbReference type="ARBA" id="ARBA00008163"/>
    </source>
</evidence>
<gene>
    <name evidence="8" type="ORF">FCU45_10245</name>
</gene>
<comment type="similarity">
    <text evidence="2">Belongs to the OmpP1/FadL family.</text>
</comment>
<protein>
    <submittedName>
        <fullName evidence="8">Aromatic hydrocarbon degradation protein</fullName>
    </submittedName>
</protein>
<comment type="caution">
    <text evidence="8">The sequence shown here is derived from an EMBL/GenBank/DDBJ whole genome shotgun (WGS) entry which is preliminary data.</text>
</comment>
<keyword evidence="9" id="KW-1185">Reference proteome</keyword>
<keyword evidence="7" id="KW-0998">Cell outer membrane</keyword>
<dbReference type="GO" id="GO:0015483">
    <property type="term" value="F:long-chain fatty acid transporting porin activity"/>
    <property type="evidence" value="ECO:0007669"/>
    <property type="project" value="TreeGrafter"/>
</dbReference>
<dbReference type="Proteomes" id="UP000309561">
    <property type="component" value="Unassembled WGS sequence"/>
</dbReference>
<reference evidence="8 9" key="1">
    <citation type="submission" date="2019-04" db="EMBL/GenBank/DDBJ databases">
        <title>Sulfurimonas crateris sp. nov. a facultative anaerobic sulfur-oxidizing chemolithautotrophic bacterium isolated from a terrestrial mud vulcano.</title>
        <authorList>
            <person name="Ratnikova N.M."/>
            <person name="Slobodkin A.I."/>
            <person name="Merkel A.Y."/>
            <person name="Novikov A."/>
            <person name="Bonch-Osmolovskaya E.A."/>
            <person name="Slobodkina G.B."/>
        </authorList>
    </citation>
    <scope>NUCLEOTIDE SEQUENCE [LARGE SCALE GENOMIC DNA]</scope>
    <source>
        <strain evidence="8 9">SN118</strain>
    </source>
</reference>
<evidence type="ECO:0000256" key="5">
    <source>
        <dbReference type="ARBA" id="ARBA00022729"/>
    </source>
</evidence>
<sequence>MRNIVLFTLFCSSLFAGGYKIPETSLNSVALSAANVAHAWGADAAYYNPANMVFMKNEAVVEANLMYIGLSDINYKAAGIDINSKRENFVVPTLHYVSQEISGARYGLSIVSPAGLSKRWQSAPAIYSAEEFTLQTVEINPSVALPIGDKIAVALGIRAIYSEGVVKRSPPGVSLDMNGDSIDIGYNLALSYKASPELEMALAYRSKVDLSVEGDVSLNTLKSNASVSIPVPALLNIAVAYTLPSKTTFEFVYERNFWSEYKELDFDFGQGLPDPAPIAKNWRDTDTFRFGITQKLEKLTLMGGLLIDESPTPNETLGFELPDSDSFSVSFGARYQVSEKINVGIGALYSVREDKKVSNGSLEGEFSNANALLISSALEYRF</sequence>
<dbReference type="SUPFAM" id="SSF56935">
    <property type="entry name" value="Porins"/>
    <property type="match status" value="1"/>
</dbReference>
<dbReference type="GO" id="GO:0009279">
    <property type="term" value="C:cell outer membrane"/>
    <property type="evidence" value="ECO:0007669"/>
    <property type="project" value="UniProtKB-SubCell"/>
</dbReference>
<organism evidence="8 9">
    <name type="scientific">Sulfurimonas crateris</name>
    <dbReference type="NCBI Taxonomy" id="2574727"/>
    <lineage>
        <taxon>Bacteria</taxon>
        <taxon>Pseudomonadati</taxon>
        <taxon>Campylobacterota</taxon>
        <taxon>Epsilonproteobacteria</taxon>
        <taxon>Campylobacterales</taxon>
        <taxon>Sulfurimonadaceae</taxon>
        <taxon>Sulfurimonas</taxon>
    </lineage>
</organism>
<evidence type="ECO:0000256" key="1">
    <source>
        <dbReference type="ARBA" id="ARBA00004571"/>
    </source>
</evidence>
<dbReference type="Pfam" id="PF03349">
    <property type="entry name" value="Toluene_X"/>
    <property type="match status" value="1"/>
</dbReference>
<dbReference type="PANTHER" id="PTHR35093">
    <property type="entry name" value="OUTER MEMBRANE PROTEIN NMB0088-RELATED"/>
    <property type="match status" value="1"/>
</dbReference>
<keyword evidence="5" id="KW-0732">Signal</keyword>
<evidence type="ECO:0000256" key="4">
    <source>
        <dbReference type="ARBA" id="ARBA00022692"/>
    </source>
</evidence>
<dbReference type="PANTHER" id="PTHR35093:SF8">
    <property type="entry name" value="OUTER MEMBRANE PROTEIN NMB0088-RELATED"/>
    <property type="match status" value="1"/>
</dbReference>
<evidence type="ECO:0000256" key="7">
    <source>
        <dbReference type="ARBA" id="ARBA00023237"/>
    </source>
</evidence>
<proteinExistence type="inferred from homology"/>
<dbReference type="Gene3D" id="2.40.160.60">
    <property type="entry name" value="Outer membrane protein transport protein (OMPP1/FadL/TodX)"/>
    <property type="match status" value="1"/>
</dbReference>
<accession>A0A4V5TN19</accession>
<dbReference type="EMBL" id="SZPX01000008">
    <property type="protein sequence ID" value="TKI68383.1"/>
    <property type="molecule type" value="Genomic_DNA"/>
</dbReference>
<keyword evidence="3" id="KW-1134">Transmembrane beta strand</keyword>
<dbReference type="AlphaFoldDB" id="A0A4V5TN19"/>
<evidence type="ECO:0000313" key="9">
    <source>
        <dbReference type="Proteomes" id="UP000309561"/>
    </source>
</evidence>
<comment type="subcellular location">
    <subcellularLocation>
        <location evidence="1">Cell outer membrane</location>
        <topology evidence="1">Multi-pass membrane protein</topology>
    </subcellularLocation>
</comment>
<evidence type="ECO:0000256" key="3">
    <source>
        <dbReference type="ARBA" id="ARBA00022452"/>
    </source>
</evidence>
<keyword evidence="4" id="KW-0812">Transmembrane</keyword>
<evidence type="ECO:0000313" key="8">
    <source>
        <dbReference type="EMBL" id="TKI68383.1"/>
    </source>
</evidence>
<dbReference type="InterPro" id="IPR005017">
    <property type="entry name" value="OMPP1/FadL/TodX"/>
</dbReference>
<keyword evidence="6" id="KW-0472">Membrane</keyword>
<dbReference type="RefSeq" id="WP_137014955.1">
    <property type="nucleotide sequence ID" value="NZ_SZPX01000008.1"/>
</dbReference>
<name>A0A4V5TN19_9BACT</name>
<dbReference type="OrthoDB" id="9542at2"/>